<dbReference type="PANTHER" id="PTHR36510">
    <property type="entry name" value="GLUTAMATE--CYSTEINE LIGASE 2-RELATED"/>
    <property type="match status" value="1"/>
</dbReference>
<dbReference type="GO" id="GO:0004357">
    <property type="term" value="F:glutamate-cysteine ligase activity"/>
    <property type="evidence" value="ECO:0007669"/>
    <property type="project" value="UniProtKB-EC"/>
</dbReference>
<reference evidence="5 6" key="1">
    <citation type="submission" date="2016-12" db="EMBL/GenBank/DDBJ databases">
        <title>Isolation and genomic insights into novel planktonic Zetaproteobacteria from stratified waters of the Chesapeake Bay.</title>
        <authorList>
            <person name="McAllister S.M."/>
            <person name="Kato S."/>
            <person name="Chan C.S."/>
            <person name="Chiu B.K."/>
            <person name="Field E.K."/>
        </authorList>
    </citation>
    <scope>NUCLEOTIDE SEQUENCE [LARGE SCALE GENOMIC DNA]</scope>
    <source>
        <strain evidence="5 6">CP-5</strain>
    </source>
</reference>
<dbReference type="SUPFAM" id="SSF55931">
    <property type="entry name" value="Glutamine synthetase/guanido kinase"/>
    <property type="match status" value="1"/>
</dbReference>
<evidence type="ECO:0000256" key="3">
    <source>
        <dbReference type="ARBA" id="ARBA00022840"/>
    </source>
</evidence>
<organism evidence="5 6">
    <name type="scientific">Mariprofundus aestuarium</name>
    <dbReference type="NCBI Taxonomy" id="1921086"/>
    <lineage>
        <taxon>Bacteria</taxon>
        <taxon>Pseudomonadati</taxon>
        <taxon>Pseudomonadota</taxon>
        <taxon>Candidatius Mariprofundia</taxon>
        <taxon>Mariprofundales</taxon>
        <taxon>Mariprofundaceae</taxon>
        <taxon>Mariprofundus</taxon>
    </lineage>
</organism>
<sequence>MRYTECMQDTVENIPFNSSRLGTLGVEMEWMCVDADSGEQVPAAPHVFSALGITPRIKPELFTSIVETNTDIQNKTPDAMSQLADLYIQVASVLKDHNAALLSSGTHPVSHWRDQVISDDERYHKLLKRLQWVARRFNICGIHVHVGMPDGDSCIRAMNNLLPIMPVFLAISANSPFWHGEKTGLAASRIKVFEGLSQGGMPFYFADWKDFEYCTAKLTTTGSIESVRDIWWEMRPHPDFGTLEVRVGDMPARFSDSAAYIAYVRAEAMAAAMDIERPKVHPSLIRENRWRACRYGIHATIIDPFNEQLSPVLEWLEKRLDQLAAQGIAGSELELVSGQICHWRAHGGGAESQRKLFDASNDFSAMIRSMRNLDGWSKLRR</sequence>
<dbReference type="InterPro" id="IPR006336">
    <property type="entry name" value="GCS2"/>
</dbReference>
<dbReference type="Pfam" id="PF04107">
    <property type="entry name" value="GCS2"/>
    <property type="match status" value="1"/>
</dbReference>
<evidence type="ECO:0000313" key="6">
    <source>
        <dbReference type="Proteomes" id="UP000231701"/>
    </source>
</evidence>
<gene>
    <name evidence="5" type="ORF">Ga0123461_1190</name>
</gene>
<dbReference type="InterPro" id="IPR011793">
    <property type="entry name" value="YbdK"/>
</dbReference>
<comment type="similarity">
    <text evidence="4">Belongs to the glutamate--cysteine ligase type 2 family. YbdK subfamily.</text>
</comment>
<name>A0A2K8L088_MARES</name>
<comment type="catalytic activity">
    <reaction evidence="4">
        <text>L-cysteine + L-glutamate + ATP = gamma-L-glutamyl-L-cysteine + ADP + phosphate + H(+)</text>
        <dbReference type="Rhea" id="RHEA:13285"/>
        <dbReference type="ChEBI" id="CHEBI:15378"/>
        <dbReference type="ChEBI" id="CHEBI:29985"/>
        <dbReference type="ChEBI" id="CHEBI:30616"/>
        <dbReference type="ChEBI" id="CHEBI:35235"/>
        <dbReference type="ChEBI" id="CHEBI:43474"/>
        <dbReference type="ChEBI" id="CHEBI:58173"/>
        <dbReference type="ChEBI" id="CHEBI:456216"/>
        <dbReference type="EC" id="6.3.2.2"/>
    </reaction>
</comment>
<dbReference type="InterPro" id="IPR050141">
    <property type="entry name" value="GCL_type2/YbdK_subfam"/>
</dbReference>
<comment type="function">
    <text evidence="4">ATP-dependent carboxylate-amine ligase which exhibits weak glutamate--cysteine ligase activity.</text>
</comment>
<keyword evidence="2 4" id="KW-0547">Nucleotide-binding</keyword>
<dbReference type="NCBIfam" id="TIGR02050">
    <property type="entry name" value="gshA_cyan_rel"/>
    <property type="match status" value="1"/>
</dbReference>
<dbReference type="InterPro" id="IPR014746">
    <property type="entry name" value="Gln_synth/guanido_kin_cat_dom"/>
</dbReference>
<dbReference type="EC" id="6.3.2.2" evidence="4"/>
<keyword evidence="1 4" id="KW-0436">Ligase</keyword>
<dbReference type="AlphaFoldDB" id="A0A2K8L088"/>
<keyword evidence="6" id="KW-1185">Reference proteome</keyword>
<accession>A0A2K8L088</accession>
<dbReference type="GO" id="GO:0042398">
    <property type="term" value="P:modified amino acid biosynthetic process"/>
    <property type="evidence" value="ECO:0007669"/>
    <property type="project" value="InterPro"/>
</dbReference>
<protein>
    <recommendedName>
        <fullName evidence="4">Putative glutamate--cysteine ligase 2</fullName>
        <ecNumber evidence="4">6.3.2.2</ecNumber>
    </recommendedName>
    <alternativeName>
        <fullName evidence="4">Gamma-glutamylcysteine synthetase 2</fullName>
        <shortName evidence="4">GCS 2</shortName>
        <shortName evidence="4">Gamma-GCS 2</shortName>
    </alternativeName>
</protein>
<dbReference type="EMBL" id="CP018799">
    <property type="protein sequence ID" value="ATX79609.1"/>
    <property type="molecule type" value="Genomic_DNA"/>
</dbReference>
<dbReference type="Proteomes" id="UP000231701">
    <property type="component" value="Chromosome"/>
</dbReference>
<dbReference type="GO" id="GO:0005524">
    <property type="term" value="F:ATP binding"/>
    <property type="evidence" value="ECO:0007669"/>
    <property type="project" value="UniProtKB-KW"/>
</dbReference>
<proteinExistence type="inferred from homology"/>
<evidence type="ECO:0000256" key="1">
    <source>
        <dbReference type="ARBA" id="ARBA00022598"/>
    </source>
</evidence>
<evidence type="ECO:0000256" key="4">
    <source>
        <dbReference type="HAMAP-Rule" id="MF_01609"/>
    </source>
</evidence>
<evidence type="ECO:0000256" key="2">
    <source>
        <dbReference type="ARBA" id="ARBA00022741"/>
    </source>
</evidence>
<dbReference type="HAMAP" id="MF_01609">
    <property type="entry name" value="Glu_cys_ligase_2"/>
    <property type="match status" value="1"/>
</dbReference>
<evidence type="ECO:0000313" key="5">
    <source>
        <dbReference type="EMBL" id="ATX79609.1"/>
    </source>
</evidence>
<dbReference type="PANTHER" id="PTHR36510:SF1">
    <property type="entry name" value="GLUTAMATE--CYSTEINE LIGASE 2-RELATED"/>
    <property type="match status" value="1"/>
</dbReference>
<dbReference type="Gene3D" id="3.30.590.20">
    <property type="match status" value="1"/>
</dbReference>
<keyword evidence="3 4" id="KW-0067">ATP-binding</keyword>
<dbReference type="KEGG" id="maes:Ga0123461_1190"/>